<keyword evidence="2" id="KW-1185">Reference proteome</keyword>
<name>A0A1H7SED9_OLID1</name>
<dbReference type="InterPro" id="IPR021365">
    <property type="entry name" value="DUF2891"/>
</dbReference>
<proteinExistence type="predicted"/>
<evidence type="ECO:0008006" key="3">
    <source>
        <dbReference type="Google" id="ProtNLM"/>
    </source>
</evidence>
<dbReference type="STRING" id="407022.SAMN05661044_03166"/>
<reference evidence="2" key="1">
    <citation type="submission" date="2016-10" db="EMBL/GenBank/DDBJ databases">
        <authorList>
            <person name="Varghese N."/>
            <person name="Submissions S."/>
        </authorList>
    </citation>
    <scope>NUCLEOTIDE SEQUENCE [LARGE SCALE GENOMIC DNA]</scope>
    <source>
        <strain evidence="2">DSM 18733</strain>
    </source>
</reference>
<gene>
    <name evidence="1" type="ORF">SAMN05661044_03166</name>
</gene>
<protein>
    <recommendedName>
        <fullName evidence="3">DUF2891 domain-containing protein</fullName>
    </recommendedName>
</protein>
<dbReference type="Proteomes" id="UP000199421">
    <property type="component" value="Unassembled WGS sequence"/>
</dbReference>
<sequence length="380" mass="43686">MFERYLNVYFLSSFFLNMNRKFLMFLCAFFYFFPLSAQEKLYEEQHGKYVLTPAGASHLAKLPLKCMQQEFPYKTSVTFSDSSLITKPKAYHPAFYGCFDWHSSVHGHWMLVRLLKLYPGLPEAPEIRSKLTANLSAENIAKEVKIFEEDAQKGFERTYGWAWLLELQRELLTWNDPLGKQLSTNLAPLAKQLVRLYINYLPKMNYPVRVGEHSNLAFGLTLAHDYAKQTDNDSLLNIINETAIRFYKNDSACPITWEPGGSDFLSPCLEEADLMWRILPTKVYQQWIEKFLPSLFTGEVTLQPGTVSDRTDGKLVHLDGLNLSRAWCLYGIAHHTKENKAFLIKLANEHLLAALPHVASGDYMGEHWLASFAVYALTMQ</sequence>
<evidence type="ECO:0000313" key="1">
    <source>
        <dbReference type="EMBL" id="SEL70094.1"/>
    </source>
</evidence>
<dbReference type="AlphaFoldDB" id="A0A1H7SED9"/>
<dbReference type="EMBL" id="FOAF01000003">
    <property type="protein sequence ID" value="SEL70094.1"/>
    <property type="molecule type" value="Genomic_DNA"/>
</dbReference>
<organism evidence="1 2">
    <name type="scientific">Olivibacter domesticus</name>
    <name type="common">Pseudosphingobacterium domesticum</name>
    <dbReference type="NCBI Taxonomy" id="407022"/>
    <lineage>
        <taxon>Bacteria</taxon>
        <taxon>Pseudomonadati</taxon>
        <taxon>Bacteroidota</taxon>
        <taxon>Sphingobacteriia</taxon>
        <taxon>Sphingobacteriales</taxon>
        <taxon>Sphingobacteriaceae</taxon>
        <taxon>Olivibacter</taxon>
    </lineage>
</organism>
<evidence type="ECO:0000313" key="2">
    <source>
        <dbReference type="Proteomes" id="UP000199421"/>
    </source>
</evidence>
<accession>A0A1H7SED9</accession>
<dbReference type="Pfam" id="PF11199">
    <property type="entry name" value="DUF2891"/>
    <property type="match status" value="1"/>
</dbReference>